<dbReference type="EMBL" id="GBRH01159666">
    <property type="protein sequence ID" value="JAE38230.1"/>
    <property type="molecule type" value="Transcribed_RNA"/>
</dbReference>
<accession>A0A0A9HM62</accession>
<reference evidence="1" key="1">
    <citation type="submission" date="2014-09" db="EMBL/GenBank/DDBJ databases">
        <authorList>
            <person name="Magalhaes I.L.F."/>
            <person name="Oliveira U."/>
            <person name="Santos F.R."/>
            <person name="Vidigal T.H.D.A."/>
            <person name="Brescovit A.D."/>
            <person name="Santos A.J."/>
        </authorList>
    </citation>
    <scope>NUCLEOTIDE SEQUENCE</scope>
    <source>
        <tissue evidence="1">Shoot tissue taken approximately 20 cm above the soil surface</tissue>
    </source>
</reference>
<organism evidence="1">
    <name type="scientific">Arundo donax</name>
    <name type="common">Giant reed</name>
    <name type="synonym">Donax arundinaceus</name>
    <dbReference type="NCBI Taxonomy" id="35708"/>
    <lineage>
        <taxon>Eukaryota</taxon>
        <taxon>Viridiplantae</taxon>
        <taxon>Streptophyta</taxon>
        <taxon>Embryophyta</taxon>
        <taxon>Tracheophyta</taxon>
        <taxon>Spermatophyta</taxon>
        <taxon>Magnoliopsida</taxon>
        <taxon>Liliopsida</taxon>
        <taxon>Poales</taxon>
        <taxon>Poaceae</taxon>
        <taxon>PACMAD clade</taxon>
        <taxon>Arundinoideae</taxon>
        <taxon>Arundineae</taxon>
        <taxon>Arundo</taxon>
    </lineage>
</organism>
<name>A0A0A9HM62_ARUDO</name>
<proteinExistence type="predicted"/>
<reference evidence="1" key="2">
    <citation type="journal article" date="2015" name="Data Brief">
        <title>Shoot transcriptome of the giant reed, Arundo donax.</title>
        <authorList>
            <person name="Barrero R.A."/>
            <person name="Guerrero F.D."/>
            <person name="Moolhuijzen P."/>
            <person name="Goolsby J.A."/>
            <person name="Tidwell J."/>
            <person name="Bellgard S.E."/>
            <person name="Bellgard M.I."/>
        </authorList>
    </citation>
    <scope>NUCLEOTIDE SEQUENCE</scope>
    <source>
        <tissue evidence="1">Shoot tissue taken approximately 20 cm above the soil surface</tissue>
    </source>
</reference>
<dbReference type="AlphaFoldDB" id="A0A0A9HM62"/>
<sequence>MEIQDQATHRRLKEDLIEHIWQKFSGH</sequence>
<evidence type="ECO:0000313" key="1">
    <source>
        <dbReference type="EMBL" id="JAE38230.1"/>
    </source>
</evidence>
<protein>
    <submittedName>
        <fullName evidence="1">Uncharacterized protein</fullName>
    </submittedName>
</protein>